<keyword evidence="4" id="KW-1185">Reference proteome</keyword>
<dbReference type="RefSeq" id="WP_186922226.1">
    <property type="nucleotide sequence ID" value="NZ_JACOFW010000006.1"/>
</dbReference>
<dbReference type="InterPro" id="IPR000836">
    <property type="entry name" value="PRTase_dom"/>
</dbReference>
<proteinExistence type="inferred from homology"/>
<comment type="similarity">
    <text evidence="1">Belongs to the ComF/GntX family.</text>
</comment>
<dbReference type="PANTHER" id="PTHR47505">
    <property type="entry name" value="DNA UTILIZATION PROTEIN YHGH"/>
    <property type="match status" value="1"/>
</dbReference>
<dbReference type="SUPFAM" id="SSF53271">
    <property type="entry name" value="PRTase-like"/>
    <property type="match status" value="1"/>
</dbReference>
<comment type="caution">
    <text evidence="3">The sequence shown here is derived from an EMBL/GenBank/DDBJ whole genome shotgun (WGS) entry which is preliminary data.</text>
</comment>
<dbReference type="PANTHER" id="PTHR47505:SF1">
    <property type="entry name" value="DNA UTILIZATION PROTEIN YHGH"/>
    <property type="match status" value="1"/>
</dbReference>
<dbReference type="InterPro" id="IPR029057">
    <property type="entry name" value="PRTase-like"/>
</dbReference>
<dbReference type="InterPro" id="IPR051910">
    <property type="entry name" value="ComF/GntX_DNA_util-trans"/>
</dbReference>
<evidence type="ECO:0000256" key="1">
    <source>
        <dbReference type="ARBA" id="ARBA00008007"/>
    </source>
</evidence>
<gene>
    <name evidence="3" type="ORF">H8K52_07220</name>
</gene>
<evidence type="ECO:0000313" key="3">
    <source>
        <dbReference type="EMBL" id="MBC3807134.1"/>
    </source>
</evidence>
<evidence type="ECO:0000313" key="4">
    <source>
        <dbReference type="Proteomes" id="UP000648257"/>
    </source>
</evidence>
<sequence length="144" mass="16053">MATLIAGFLEETIQNNLKHMPTNPAIFCPVPLSRQRLITRGFNQSLEIARPINLPDGGILIPDLIWRLKNTLQQSSLHPDDRQRNVRGAFFTNPALAHQIQGQHLAVIDDVITTGTTLNAIAKLLKQAGAVRVTNFVFARTTWH</sequence>
<dbReference type="CDD" id="cd06223">
    <property type="entry name" value="PRTases_typeI"/>
    <property type="match status" value="1"/>
</dbReference>
<dbReference type="Proteomes" id="UP000648257">
    <property type="component" value="Unassembled WGS sequence"/>
</dbReference>
<feature type="domain" description="Phosphoribosyltransferase" evidence="2">
    <location>
        <begin position="75"/>
        <end position="134"/>
    </location>
</feature>
<dbReference type="Gene3D" id="3.40.50.2020">
    <property type="match status" value="1"/>
</dbReference>
<dbReference type="EMBL" id="JACOFW010000006">
    <property type="protein sequence ID" value="MBC3807134.1"/>
    <property type="molecule type" value="Genomic_DNA"/>
</dbReference>
<evidence type="ECO:0000259" key="2">
    <source>
        <dbReference type="Pfam" id="PF00156"/>
    </source>
</evidence>
<accession>A0ABR6X464</accession>
<dbReference type="Pfam" id="PF00156">
    <property type="entry name" value="Pribosyltran"/>
    <property type="match status" value="1"/>
</dbReference>
<organism evidence="3 4">
    <name type="scientific">Undibacterium seohonense</name>
    <dbReference type="NCBI Taxonomy" id="1344950"/>
    <lineage>
        <taxon>Bacteria</taxon>
        <taxon>Pseudomonadati</taxon>
        <taxon>Pseudomonadota</taxon>
        <taxon>Betaproteobacteria</taxon>
        <taxon>Burkholderiales</taxon>
        <taxon>Oxalobacteraceae</taxon>
        <taxon>Undibacterium</taxon>
    </lineage>
</organism>
<name>A0ABR6X464_9BURK</name>
<reference evidence="3 4" key="1">
    <citation type="submission" date="2020-08" db="EMBL/GenBank/DDBJ databases">
        <title>Novel species isolated from subtropical streams in China.</title>
        <authorList>
            <person name="Lu H."/>
        </authorList>
    </citation>
    <scope>NUCLEOTIDE SEQUENCE [LARGE SCALE GENOMIC DNA]</scope>
    <source>
        <strain evidence="3 4">KACC 16656</strain>
    </source>
</reference>
<protein>
    <submittedName>
        <fullName evidence="3">ComF family protein</fullName>
    </submittedName>
</protein>